<feature type="domain" description="TonB-dependent receptor plug" evidence="10">
    <location>
        <begin position="49"/>
        <end position="140"/>
    </location>
</feature>
<dbReference type="PANTHER" id="PTHR30069">
    <property type="entry name" value="TONB-DEPENDENT OUTER MEMBRANE RECEPTOR"/>
    <property type="match status" value="1"/>
</dbReference>
<gene>
    <name evidence="11" type="primary">btuB_16</name>
    <name evidence="11" type="ORF">SDC9_18573</name>
</gene>
<evidence type="ECO:0000259" key="10">
    <source>
        <dbReference type="Pfam" id="PF07715"/>
    </source>
</evidence>
<keyword evidence="8" id="KW-0998">Cell outer membrane</keyword>
<dbReference type="InterPro" id="IPR039426">
    <property type="entry name" value="TonB-dep_rcpt-like"/>
</dbReference>
<dbReference type="SUPFAM" id="SSF56935">
    <property type="entry name" value="Porins"/>
    <property type="match status" value="1"/>
</dbReference>
<dbReference type="InterPro" id="IPR037066">
    <property type="entry name" value="Plug_dom_sf"/>
</dbReference>
<keyword evidence="2" id="KW-0813">Transport</keyword>
<keyword evidence="4" id="KW-0732">Signal</keyword>
<evidence type="ECO:0000256" key="2">
    <source>
        <dbReference type="ARBA" id="ARBA00022448"/>
    </source>
</evidence>
<protein>
    <submittedName>
        <fullName evidence="11">Vitamin B12 transporter BtuB</fullName>
    </submittedName>
</protein>
<name>A0A644U0N7_9ZZZZ</name>
<evidence type="ECO:0000256" key="4">
    <source>
        <dbReference type="ARBA" id="ARBA00022729"/>
    </source>
</evidence>
<evidence type="ECO:0000256" key="8">
    <source>
        <dbReference type="ARBA" id="ARBA00023237"/>
    </source>
</evidence>
<dbReference type="AlphaFoldDB" id="A0A644U0N7"/>
<dbReference type="GO" id="GO:0015344">
    <property type="term" value="F:siderophore uptake transmembrane transporter activity"/>
    <property type="evidence" value="ECO:0007669"/>
    <property type="project" value="TreeGrafter"/>
</dbReference>
<dbReference type="Pfam" id="PF07715">
    <property type="entry name" value="Plug"/>
    <property type="match status" value="1"/>
</dbReference>
<comment type="subcellular location">
    <subcellularLocation>
        <location evidence="1">Cell outer membrane</location>
        <topology evidence="1">Multi-pass membrane protein</topology>
    </subcellularLocation>
</comment>
<sequence>MIRTFLSGLLLFVFLSPLISLAQVKDSIKTTLLNEVKITDSFSKDSLSKQSSSALDSTVIKKIPFISVGDMAKYIAGVSVRDYGGVGGLKTISVRGLGSGHSAVVYDGVSVTDFQTGQVDLGKFSSGNIKAINLFNGQSFSMLQTARALAFANVFLIETQKPLFDSLQRIKASIKTSYGSFNYGNLGLNLAYKVNNVWTSWFDLDIQNTKGNYPYLLRYGFGENDSTSKEIRQNSDYFGFRGEWNAFASFNSKTDLKLKAYYFYSERGLPMSTTLYYLNSSQRLWDENFFLQSIFTHNFNKRLSYRNHAKALYSFSHFLDPKTLNLSGFQSDKYYQREYYLNNVASYLLVKNLTLALSNDIFLNNLNAPSSFYSRANRTSSISALSLLFNNSKLLINGNILHNYVLDYEDKEKTQKTKSHFSPFLSIGYTWKETITISAFYKDVFRMPSFNDLYFNRVSFASLEPEKAKQWNIHTEFSKNFGSYKSSFISLSIDAYYNNVEDKIIAVPQRNLFVWSIINYGRVEIKGLDIQSSFRTYLPFSLDLNLRATYSYQKATDVSDPNALTFNHQIPYTPIHSGSFFLNLTHPFIDIAYTINFVGKRFALAENIDRNMLKPYQDHSITLSKDFFLKKNKINIGLSCLNLFGVQYEVVRNYPMPQRQFRINLKLDLK</sequence>
<evidence type="ECO:0000256" key="6">
    <source>
        <dbReference type="ARBA" id="ARBA00023136"/>
    </source>
</evidence>
<evidence type="ECO:0000256" key="3">
    <source>
        <dbReference type="ARBA" id="ARBA00022692"/>
    </source>
</evidence>
<evidence type="ECO:0000256" key="1">
    <source>
        <dbReference type="ARBA" id="ARBA00004571"/>
    </source>
</evidence>
<evidence type="ECO:0000259" key="9">
    <source>
        <dbReference type="Pfam" id="PF00593"/>
    </source>
</evidence>
<organism evidence="11">
    <name type="scientific">bioreactor metagenome</name>
    <dbReference type="NCBI Taxonomy" id="1076179"/>
    <lineage>
        <taxon>unclassified sequences</taxon>
        <taxon>metagenomes</taxon>
        <taxon>ecological metagenomes</taxon>
    </lineage>
</organism>
<dbReference type="Pfam" id="PF00593">
    <property type="entry name" value="TonB_dep_Rec_b-barrel"/>
    <property type="match status" value="1"/>
</dbReference>
<dbReference type="PROSITE" id="PS52016">
    <property type="entry name" value="TONB_DEPENDENT_REC_3"/>
    <property type="match status" value="1"/>
</dbReference>
<comment type="caution">
    <text evidence="11">The sequence shown here is derived from an EMBL/GenBank/DDBJ whole genome shotgun (WGS) entry which is preliminary data.</text>
</comment>
<keyword evidence="3" id="KW-0812">Transmembrane</keyword>
<dbReference type="GO" id="GO:0009279">
    <property type="term" value="C:cell outer membrane"/>
    <property type="evidence" value="ECO:0007669"/>
    <property type="project" value="UniProtKB-SubCell"/>
</dbReference>
<keyword evidence="5" id="KW-0798">TonB box</keyword>
<dbReference type="Gene3D" id="2.40.170.20">
    <property type="entry name" value="TonB-dependent receptor, beta-barrel domain"/>
    <property type="match status" value="1"/>
</dbReference>
<dbReference type="PANTHER" id="PTHR30069:SF29">
    <property type="entry name" value="HEMOGLOBIN AND HEMOGLOBIN-HAPTOGLOBIN-BINDING PROTEIN 1-RELATED"/>
    <property type="match status" value="1"/>
</dbReference>
<feature type="domain" description="TonB-dependent receptor-like beta-barrel" evidence="9">
    <location>
        <begin position="182"/>
        <end position="627"/>
    </location>
</feature>
<dbReference type="Gene3D" id="2.170.130.10">
    <property type="entry name" value="TonB-dependent receptor, plug domain"/>
    <property type="match status" value="1"/>
</dbReference>
<dbReference type="EMBL" id="VSSQ01000068">
    <property type="protein sequence ID" value="MPL72783.1"/>
    <property type="molecule type" value="Genomic_DNA"/>
</dbReference>
<evidence type="ECO:0000256" key="7">
    <source>
        <dbReference type="ARBA" id="ARBA00023170"/>
    </source>
</evidence>
<proteinExistence type="predicted"/>
<keyword evidence="6" id="KW-0472">Membrane</keyword>
<keyword evidence="7" id="KW-0675">Receptor</keyword>
<dbReference type="InterPro" id="IPR000531">
    <property type="entry name" value="Beta-barrel_TonB"/>
</dbReference>
<reference evidence="11" key="1">
    <citation type="submission" date="2019-08" db="EMBL/GenBank/DDBJ databases">
        <authorList>
            <person name="Kucharzyk K."/>
            <person name="Murdoch R.W."/>
            <person name="Higgins S."/>
            <person name="Loffler F."/>
        </authorList>
    </citation>
    <scope>NUCLEOTIDE SEQUENCE</scope>
</reference>
<accession>A0A644U0N7</accession>
<evidence type="ECO:0000256" key="5">
    <source>
        <dbReference type="ARBA" id="ARBA00023077"/>
    </source>
</evidence>
<dbReference type="GO" id="GO:0044718">
    <property type="term" value="P:siderophore transmembrane transport"/>
    <property type="evidence" value="ECO:0007669"/>
    <property type="project" value="TreeGrafter"/>
</dbReference>
<dbReference type="InterPro" id="IPR036942">
    <property type="entry name" value="Beta-barrel_TonB_sf"/>
</dbReference>
<dbReference type="InterPro" id="IPR012910">
    <property type="entry name" value="Plug_dom"/>
</dbReference>
<evidence type="ECO:0000313" key="11">
    <source>
        <dbReference type="EMBL" id="MPL72783.1"/>
    </source>
</evidence>